<protein>
    <submittedName>
        <fullName evidence="2">Uncharacterized protein</fullName>
    </submittedName>
</protein>
<evidence type="ECO:0000313" key="2">
    <source>
        <dbReference type="EMBL" id="KOF72005.1"/>
    </source>
</evidence>
<accession>A0A0L8G5Z5</accession>
<gene>
    <name evidence="2" type="ORF">OCBIM_22000195mg</name>
</gene>
<organism evidence="2">
    <name type="scientific">Octopus bimaculoides</name>
    <name type="common">California two-spotted octopus</name>
    <dbReference type="NCBI Taxonomy" id="37653"/>
    <lineage>
        <taxon>Eukaryota</taxon>
        <taxon>Metazoa</taxon>
        <taxon>Spiralia</taxon>
        <taxon>Lophotrochozoa</taxon>
        <taxon>Mollusca</taxon>
        <taxon>Cephalopoda</taxon>
        <taxon>Coleoidea</taxon>
        <taxon>Octopodiformes</taxon>
        <taxon>Octopoda</taxon>
        <taxon>Incirrata</taxon>
        <taxon>Octopodidae</taxon>
        <taxon>Octopus</taxon>
    </lineage>
</organism>
<sequence>MEEEDRRESKVVGRAERWREREREIVRVRNKRGGGRKTIEIRSDRVREEKRKSWDKRGGGRKRERSGESQR</sequence>
<proteinExistence type="predicted"/>
<evidence type="ECO:0000256" key="1">
    <source>
        <dbReference type="SAM" id="MobiDB-lite"/>
    </source>
</evidence>
<name>A0A0L8G5Z5_OCTBM</name>
<reference evidence="2" key="1">
    <citation type="submission" date="2015-07" db="EMBL/GenBank/DDBJ databases">
        <title>MeaNS - Measles Nucleotide Surveillance Program.</title>
        <authorList>
            <person name="Tran T."/>
            <person name="Druce J."/>
        </authorList>
    </citation>
    <scope>NUCLEOTIDE SEQUENCE</scope>
    <source>
        <strain evidence="2">UCB-OBI-ISO-001</strain>
        <tissue evidence="2">Gonad</tissue>
    </source>
</reference>
<feature type="region of interest" description="Disordered" evidence="1">
    <location>
        <begin position="31"/>
        <end position="71"/>
    </location>
</feature>
<dbReference type="EMBL" id="KQ423891">
    <property type="protein sequence ID" value="KOF72005.1"/>
    <property type="molecule type" value="Genomic_DNA"/>
</dbReference>
<feature type="compositionally biased region" description="Basic and acidic residues" evidence="1">
    <location>
        <begin position="37"/>
        <end position="58"/>
    </location>
</feature>
<dbReference type="AlphaFoldDB" id="A0A0L8G5Z5"/>